<name>A0A6F8PQL5_9GAMM</name>
<gene>
    <name evidence="1" type="ORF">THMIRHAT_21550</name>
</gene>
<keyword evidence="2" id="KW-1185">Reference proteome</keyword>
<dbReference type="KEGG" id="tzo:THMIRHAT_21550"/>
<evidence type="ECO:0000313" key="2">
    <source>
        <dbReference type="Proteomes" id="UP000501466"/>
    </source>
</evidence>
<dbReference type="Proteomes" id="UP000501466">
    <property type="component" value="Chromosome"/>
</dbReference>
<accession>A0A6F8PQL5</accession>
<evidence type="ECO:0000313" key="1">
    <source>
        <dbReference type="EMBL" id="BBP44409.1"/>
    </source>
</evidence>
<organism evidence="1 2">
    <name type="scientific">Thiosulfativibrio zosterae</name>
    <dbReference type="NCBI Taxonomy" id="2675053"/>
    <lineage>
        <taxon>Bacteria</taxon>
        <taxon>Pseudomonadati</taxon>
        <taxon>Pseudomonadota</taxon>
        <taxon>Gammaproteobacteria</taxon>
        <taxon>Thiotrichales</taxon>
        <taxon>Piscirickettsiaceae</taxon>
        <taxon>Thiosulfativibrio</taxon>
    </lineage>
</organism>
<evidence type="ECO:0008006" key="3">
    <source>
        <dbReference type="Google" id="ProtNLM"/>
    </source>
</evidence>
<reference evidence="2" key="1">
    <citation type="submission" date="2019-11" db="EMBL/GenBank/DDBJ databases">
        <title>Isolation and characterization of two novel species in the genus Thiomicrorhabdus.</title>
        <authorList>
            <person name="Mochizuki J."/>
            <person name="Kojima H."/>
            <person name="Fukui M."/>
        </authorList>
    </citation>
    <scope>NUCLEOTIDE SEQUENCE [LARGE SCALE GENOMIC DNA]</scope>
    <source>
        <strain evidence="2">AkT22</strain>
    </source>
</reference>
<protein>
    <recommendedName>
        <fullName evidence="3">ANTAR domain-containing protein</fullName>
    </recommendedName>
</protein>
<sequence>MKKPPNQVFVIDDDQAFFNLLNRVVTKEISGIELVQLPDFAAFLNFCEDEQATQSALLAVVDKMIGGTDISIDTSSRLNTLKIPHIVLSSNQVSAEDFKTFKKHKHCLNLFLKENMQSIAFQLIKSIDNAKQHLLQINAIENARLTSIAQGLIMGKSGLCQEEGALKLKSICDSENLTLKEAAALIIRLHEAVNS</sequence>
<dbReference type="AlphaFoldDB" id="A0A6F8PQL5"/>
<proteinExistence type="predicted"/>
<dbReference type="RefSeq" id="WP_173292129.1">
    <property type="nucleotide sequence ID" value="NZ_AP021888.1"/>
</dbReference>
<dbReference type="EMBL" id="AP021888">
    <property type="protein sequence ID" value="BBP44409.1"/>
    <property type="molecule type" value="Genomic_DNA"/>
</dbReference>